<dbReference type="EMBL" id="GL876974">
    <property type="protein sequence ID" value="KLU89955.1"/>
    <property type="molecule type" value="Genomic_DNA"/>
</dbReference>
<evidence type="ECO:0000313" key="4">
    <source>
        <dbReference type="EnsemblFungi" id="MAPG_08922T0"/>
    </source>
</evidence>
<reference evidence="3" key="3">
    <citation type="submission" date="2011-03" db="EMBL/GenBank/DDBJ databases">
        <title>Annotation of Magnaporthe poae ATCC 64411.</title>
        <authorList>
            <person name="Ma L.-J."/>
            <person name="Dead R."/>
            <person name="Young S.K."/>
            <person name="Zeng Q."/>
            <person name="Gargeya S."/>
            <person name="Fitzgerald M."/>
            <person name="Haas B."/>
            <person name="Abouelleil A."/>
            <person name="Alvarado L."/>
            <person name="Arachchi H.M."/>
            <person name="Berlin A."/>
            <person name="Brown A."/>
            <person name="Chapman S.B."/>
            <person name="Chen Z."/>
            <person name="Dunbar C."/>
            <person name="Freedman E."/>
            <person name="Gearin G."/>
            <person name="Gellesch M."/>
            <person name="Goldberg J."/>
            <person name="Griggs A."/>
            <person name="Gujja S."/>
            <person name="Heiman D."/>
            <person name="Howarth C."/>
            <person name="Larson L."/>
            <person name="Lui A."/>
            <person name="MacDonald P.J.P."/>
            <person name="Mehta T."/>
            <person name="Montmayeur A."/>
            <person name="Murphy C."/>
            <person name="Neiman D."/>
            <person name="Pearson M."/>
            <person name="Priest M."/>
            <person name="Roberts A."/>
            <person name="Saif S."/>
            <person name="Shea T."/>
            <person name="Shenoy N."/>
            <person name="Sisk P."/>
            <person name="Stolte C."/>
            <person name="Sykes S."/>
            <person name="Yandava C."/>
            <person name="Wortman J."/>
            <person name="Nusbaum C."/>
            <person name="Birren B."/>
        </authorList>
    </citation>
    <scope>NUCLEOTIDE SEQUENCE</scope>
    <source>
        <strain evidence="3">ATCC 64411</strain>
    </source>
</reference>
<dbReference type="EMBL" id="ADBL01002177">
    <property type="status" value="NOT_ANNOTATED_CDS"/>
    <property type="molecule type" value="Genomic_DNA"/>
</dbReference>
<accession>A0A0C4E8L3</accession>
<proteinExistence type="predicted"/>
<dbReference type="PANTHER" id="PTHR33119:SF1">
    <property type="entry name" value="FE2OG DIOXYGENASE DOMAIN-CONTAINING PROTEIN"/>
    <property type="match status" value="1"/>
</dbReference>
<evidence type="ECO:0000313" key="5">
    <source>
        <dbReference type="Proteomes" id="UP000011715"/>
    </source>
</evidence>
<dbReference type="VEuPathDB" id="FungiDB:MAPG_08922"/>
<dbReference type="OrthoDB" id="415532at2759"/>
<evidence type="ECO:0000259" key="1">
    <source>
        <dbReference type="Pfam" id="PF14033"/>
    </source>
</evidence>
<dbReference type="InterPro" id="IPR049207">
    <property type="entry name" value="DUF4246_N"/>
</dbReference>
<dbReference type="eggNOG" id="ENOG502QQIE">
    <property type="taxonomic scope" value="Eukaryota"/>
</dbReference>
<sequence>MRGNCCHGQDHHFSRTFKRARAAWYWMHSSSRNPSQLHRQFCGCCSDKNTRHPTLTLLFLSSSPGRQPLTKFFSGAYSEHKYLFSLALHLKAATFVRARGSHLWATTSPNPCVSSPSNSGNKTSAINAMTEAAPTHRYPGMGLPLRFWDPLDERGHEAVEKKSIYPMGVHSETFRHMSPLVSVREIAMMIVMEALTDKPEWHKKVFDDAIVAKWRKDALAIPDEVFWDQSTSFKTEDPADPDEHPRYVPPVLNSVGLMSEKAFDWCVEELRAKARHFEETGVVVTLDLGASVAKSDTLVTPALRAELQASFARLKADQASSPDWHPRTDEKVQNLVHPSMYPLVYGRTRVLRQEVVGVADAIARWAGKGEVLAKEDEVETVRYRRPRYRWGGIHSDNVPQDFWSDTFQWLPSNVAFQNDGTVKFTSYINNLHPQKYARTYRALEQLIATSIPLWEQCLVAETFGQSKSTHGHGRRSVRIPVQDEEWNPADMEECADTHVDARLLEPSYYDWRSETEQKWRVLRKAVHPEPGNPKDDDRSYQVPAECRLATKFKDSGLQVIVKMASIELTPDKPVFPAGSWHVEGQMNECICATALYYLDSENITPAHLAFRMPTDHEDVHENTPYEQGEFDWHEQVYGTHVGDGSNAPCLQNYGSVETKQGRLLAFPNVFQHRVSSFRLADPTKPGHRRFIALWLVDPHRRIISTANVPPQQRSWWAEAVLGASTTARKEAVTKFPPELFRLVLRQAESIGDKLTGEMASPGDEATIGPKAPRLPEELVQIIQNHSKDDDTLMSEEEARKHRLDLMSERSRYSDEMNSYWHETTYNFCEH</sequence>
<dbReference type="InterPro" id="IPR049192">
    <property type="entry name" value="DUF4246_C"/>
</dbReference>
<reference evidence="4" key="4">
    <citation type="journal article" date="2015" name="G3 (Bethesda)">
        <title>Genome sequences of three phytopathogenic species of the Magnaporthaceae family of fungi.</title>
        <authorList>
            <person name="Okagaki L.H."/>
            <person name="Nunes C.C."/>
            <person name="Sailsbery J."/>
            <person name="Clay B."/>
            <person name="Brown D."/>
            <person name="John T."/>
            <person name="Oh Y."/>
            <person name="Young N."/>
            <person name="Fitzgerald M."/>
            <person name="Haas B.J."/>
            <person name="Zeng Q."/>
            <person name="Young S."/>
            <person name="Adiconis X."/>
            <person name="Fan L."/>
            <person name="Levin J.Z."/>
            <person name="Mitchell T.K."/>
            <person name="Okubara P.A."/>
            <person name="Farman M.L."/>
            <person name="Kohn L.M."/>
            <person name="Birren B."/>
            <person name="Ma L.-J."/>
            <person name="Dean R.A."/>
        </authorList>
    </citation>
    <scope>NUCLEOTIDE SEQUENCE</scope>
    <source>
        <strain evidence="4">ATCC 64411 / 73-15</strain>
    </source>
</reference>
<evidence type="ECO:0000259" key="2">
    <source>
        <dbReference type="Pfam" id="PF21666"/>
    </source>
</evidence>
<dbReference type="Pfam" id="PF14033">
    <property type="entry name" value="DUF4246"/>
    <property type="match status" value="1"/>
</dbReference>
<protein>
    <submittedName>
        <fullName evidence="3 4">Uncharacterized protein</fullName>
    </submittedName>
</protein>
<reference evidence="3" key="1">
    <citation type="submission" date="2010-05" db="EMBL/GenBank/DDBJ databases">
        <title>The Genome Sequence of Magnaporthe poae strain ATCC 64411.</title>
        <authorList>
            <consortium name="The Broad Institute Genome Sequencing Platform"/>
            <consortium name="Broad Institute Genome Sequencing Center for Infectious Disease"/>
            <person name="Ma L.-J."/>
            <person name="Dead R."/>
            <person name="Young S."/>
            <person name="Zeng Q."/>
            <person name="Koehrsen M."/>
            <person name="Alvarado L."/>
            <person name="Berlin A."/>
            <person name="Chapman S.B."/>
            <person name="Chen Z."/>
            <person name="Freedman E."/>
            <person name="Gellesch M."/>
            <person name="Goldberg J."/>
            <person name="Griggs A."/>
            <person name="Gujja S."/>
            <person name="Heilman E.R."/>
            <person name="Heiman D."/>
            <person name="Hepburn T."/>
            <person name="Howarth C."/>
            <person name="Jen D."/>
            <person name="Larson L."/>
            <person name="Mehta T."/>
            <person name="Neiman D."/>
            <person name="Pearson M."/>
            <person name="Roberts A."/>
            <person name="Saif S."/>
            <person name="Shea T."/>
            <person name="Shenoy N."/>
            <person name="Sisk P."/>
            <person name="Stolte C."/>
            <person name="Sykes S."/>
            <person name="Walk T."/>
            <person name="White J."/>
            <person name="Yandava C."/>
            <person name="Haas B."/>
            <person name="Nusbaum C."/>
            <person name="Birren B."/>
        </authorList>
    </citation>
    <scope>NUCLEOTIDE SEQUENCE</scope>
    <source>
        <strain evidence="3">ATCC 64411</strain>
    </source>
</reference>
<dbReference type="InterPro" id="IPR025340">
    <property type="entry name" value="DUF4246"/>
</dbReference>
<gene>
    <name evidence="3" type="ORF">MAPG_08922</name>
</gene>
<dbReference type="Proteomes" id="UP000011715">
    <property type="component" value="Unassembled WGS sequence"/>
</dbReference>
<evidence type="ECO:0000313" key="3">
    <source>
        <dbReference type="EMBL" id="KLU89955.1"/>
    </source>
</evidence>
<feature type="domain" description="DUF4246" evidence="1">
    <location>
        <begin position="260"/>
        <end position="718"/>
    </location>
</feature>
<dbReference type="PANTHER" id="PTHR33119">
    <property type="entry name" value="IFI3P"/>
    <property type="match status" value="1"/>
</dbReference>
<dbReference type="EnsemblFungi" id="MAPG_08922T0">
    <property type="protein sequence ID" value="MAPG_08922T0"/>
    <property type="gene ID" value="MAPG_08922"/>
</dbReference>
<feature type="domain" description="DUF4246" evidence="2">
    <location>
        <begin position="138"/>
        <end position="217"/>
    </location>
</feature>
<dbReference type="AlphaFoldDB" id="A0A0C4E8L3"/>
<dbReference type="OMA" id="QASSPDW"/>
<dbReference type="STRING" id="644358.A0A0C4E8L3"/>
<reference evidence="4" key="5">
    <citation type="submission" date="2015-06" db="UniProtKB">
        <authorList>
            <consortium name="EnsemblFungi"/>
        </authorList>
    </citation>
    <scope>IDENTIFICATION</scope>
    <source>
        <strain evidence="4">ATCC 64411</strain>
    </source>
</reference>
<reference evidence="5" key="2">
    <citation type="submission" date="2010-05" db="EMBL/GenBank/DDBJ databases">
        <title>The genome sequence of Magnaporthe poae strain ATCC 64411.</title>
        <authorList>
            <person name="Ma L.-J."/>
            <person name="Dead R."/>
            <person name="Young S."/>
            <person name="Zeng Q."/>
            <person name="Koehrsen M."/>
            <person name="Alvarado L."/>
            <person name="Berlin A."/>
            <person name="Chapman S.B."/>
            <person name="Chen Z."/>
            <person name="Freedman E."/>
            <person name="Gellesch M."/>
            <person name="Goldberg J."/>
            <person name="Griggs A."/>
            <person name="Gujja S."/>
            <person name="Heilman E.R."/>
            <person name="Heiman D."/>
            <person name="Hepburn T."/>
            <person name="Howarth C."/>
            <person name="Jen D."/>
            <person name="Larson L."/>
            <person name="Mehta T."/>
            <person name="Neiman D."/>
            <person name="Pearson M."/>
            <person name="Roberts A."/>
            <person name="Saif S."/>
            <person name="Shea T."/>
            <person name="Shenoy N."/>
            <person name="Sisk P."/>
            <person name="Stolte C."/>
            <person name="Sykes S."/>
            <person name="Walk T."/>
            <person name="White J."/>
            <person name="Yandava C."/>
            <person name="Haas B."/>
            <person name="Nusbaum C."/>
            <person name="Birren B."/>
        </authorList>
    </citation>
    <scope>NUCLEOTIDE SEQUENCE [LARGE SCALE GENOMIC DNA]</scope>
    <source>
        <strain evidence="5">ATCC 64411 / 73-15</strain>
    </source>
</reference>
<keyword evidence="5" id="KW-1185">Reference proteome</keyword>
<name>A0A0C4E8L3_MAGP6</name>
<organism evidence="4 5">
    <name type="scientific">Magnaporthiopsis poae (strain ATCC 64411 / 73-15)</name>
    <name type="common">Kentucky bluegrass fungus</name>
    <name type="synonym">Magnaporthe poae</name>
    <dbReference type="NCBI Taxonomy" id="644358"/>
    <lineage>
        <taxon>Eukaryota</taxon>
        <taxon>Fungi</taxon>
        <taxon>Dikarya</taxon>
        <taxon>Ascomycota</taxon>
        <taxon>Pezizomycotina</taxon>
        <taxon>Sordariomycetes</taxon>
        <taxon>Sordariomycetidae</taxon>
        <taxon>Magnaporthales</taxon>
        <taxon>Magnaporthaceae</taxon>
        <taxon>Magnaporthiopsis</taxon>
    </lineage>
</organism>
<dbReference type="Pfam" id="PF21666">
    <property type="entry name" value="DUF4246_N"/>
    <property type="match status" value="1"/>
</dbReference>